<comment type="caution">
    <text evidence="3">The sequence shown here is derived from an EMBL/GenBank/DDBJ whole genome shotgun (WGS) entry which is preliminary data.</text>
</comment>
<dbReference type="RefSeq" id="WP_048099029.1">
    <property type="nucleotide sequence ID" value="NZ_JFZT01000020.1"/>
</dbReference>
<dbReference type="InterPro" id="IPR006775">
    <property type="entry name" value="GH116_catalytic"/>
</dbReference>
<dbReference type="Pfam" id="PF04685">
    <property type="entry name" value="DUF608"/>
    <property type="match status" value="1"/>
</dbReference>
<reference evidence="3 4" key="1">
    <citation type="submission" date="2014-03" db="EMBL/GenBank/DDBJ databases">
        <title>Draft genome sequence of the novel thermoacidophilic archaea Acidianus copahuensis ALE1 strain, isolated from Copahue volcanic area in Neuquen Argentina.</title>
        <authorList>
            <person name="Urbieta M.S."/>
            <person name="Rascovan N."/>
            <person name="Castro C."/>
            <person name="Revale S."/>
            <person name="Giaveno M.A."/>
            <person name="Vazquez M.P."/>
            <person name="Donati E.R."/>
        </authorList>
    </citation>
    <scope>NUCLEOTIDE SEQUENCE [LARGE SCALE GENOMIC DNA]</scope>
    <source>
        <strain evidence="3 4">ALE1</strain>
    </source>
</reference>
<dbReference type="GO" id="GO:0008422">
    <property type="term" value="F:beta-glucosidase activity"/>
    <property type="evidence" value="ECO:0007669"/>
    <property type="project" value="TreeGrafter"/>
</dbReference>
<dbReference type="InterPro" id="IPR008928">
    <property type="entry name" value="6-hairpin_glycosidase_sf"/>
</dbReference>
<feature type="domain" description="Glycosyl-hydrolase family 116 N-terminal" evidence="2">
    <location>
        <begin position="4"/>
        <end position="113"/>
    </location>
</feature>
<dbReference type="AlphaFoldDB" id="A0A031LSG8"/>
<name>A0A031LSG8_9CREN</name>
<evidence type="ECO:0000259" key="2">
    <source>
        <dbReference type="Pfam" id="PF12215"/>
    </source>
</evidence>
<feature type="domain" description="Glycosyl-hydrolase family 116 catalytic region" evidence="1">
    <location>
        <begin position="300"/>
        <end position="635"/>
    </location>
</feature>
<dbReference type="OrthoDB" id="25222at2157"/>
<sequence>MLSIPIGSIGTGKMNFTPDFTITDVTVLNNWANPLDIRGFHVVRLDDQPIFLQNNPGERIEEPPKYITKKVKFDALFPRVTYSSPDFSVEVFSPLIPGNLKDSSLPVIFFKIKGEGKFAISFPNIIGRRYGRANFSWKGQINGVEYKNLRSLQSDPAYGEMFLGCENCKVYAFHPYYIPGKKGMTEDISVFNKLIEGEENSGGEIFPYAREEIMGIVYTDIIKEKYFVLSWYTNGRPYNYPYGHYYENFFHSAIDVAKYALNNVKRLDVDWNVEEEGWLKEAIRNSSYILTSNTWLTKDGRLAMYETPFVAPLMNTIGSFTWDGASFALLKLFPDLVLKMDEYFANFIREGEVPHDLGEESIEDPIYGASYISPWTDLASTWILMIYRDYLFTGDTNFLMRLFDKVKEAIDWLISLDRDGDGVPDSKGGFDNSYDGTHMYGTSSYVASMFLCSMNAFFSMANILGKEIDKKYREVYEKASYSMNSLWNGKYFINSRRGNEEENSSCINSQIAGQIWCQLLSLPPIVEEEKIDKALRSIYELNYRSSNFCLTNSTLPDGKIDLSTGQMRSCWPRVSFAVSALMILRGMDSEGMEIAKREWDTIRSLNPWNQSSRIDAIDGKYVGLMSYIGSMNVWLIHIAREIREKRKDGGL</sequence>
<dbReference type="GO" id="GO:0005975">
    <property type="term" value="P:carbohydrate metabolic process"/>
    <property type="evidence" value="ECO:0007669"/>
    <property type="project" value="InterPro"/>
</dbReference>
<accession>A0A031LSG8</accession>
<dbReference type="Proteomes" id="UP000024332">
    <property type="component" value="Unassembled WGS sequence"/>
</dbReference>
<dbReference type="InterPro" id="IPR024462">
    <property type="entry name" value="GH116_N"/>
</dbReference>
<evidence type="ECO:0008006" key="5">
    <source>
        <dbReference type="Google" id="ProtNLM"/>
    </source>
</evidence>
<dbReference type="PANTHER" id="PTHR12654:SF0">
    <property type="entry name" value="NON-LYSOSOMAL GLUCOSYLCERAMIDASE"/>
    <property type="match status" value="1"/>
</dbReference>
<dbReference type="STRING" id="1160895.CM19_03585"/>
<evidence type="ECO:0000313" key="3">
    <source>
        <dbReference type="EMBL" id="EZQ10695.1"/>
    </source>
</evidence>
<dbReference type="PANTHER" id="PTHR12654">
    <property type="entry name" value="BILE ACID BETA-GLUCOSIDASE-RELATED"/>
    <property type="match status" value="1"/>
</dbReference>
<proteinExistence type="predicted"/>
<dbReference type="Gene3D" id="1.50.10.10">
    <property type="match status" value="1"/>
</dbReference>
<organism evidence="3 4">
    <name type="scientific">Candidatus Acidianus copahuensis</name>
    <dbReference type="NCBI Taxonomy" id="1160895"/>
    <lineage>
        <taxon>Archaea</taxon>
        <taxon>Thermoproteota</taxon>
        <taxon>Thermoprotei</taxon>
        <taxon>Sulfolobales</taxon>
        <taxon>Sulfolobaceae</taxon>
        <taxon>Acidianus</taxon>
    </lineage>
</organism>
<protein>
    <recommendedName>
        <fullName evidence="5">Glycosyl-hydrolase family 116 catalytic region domain-containing protein</fullName>
    </recommendedName>
</protein>
<dbReference type="EMBL" id="JFZT01000020">
    <property type="protein sequence ID" value="EZQ10695.1"/>
    <property type="molecule type" value="Genomic_DNA"/>
</dbReference>
<dbReference type="Pfam" id="PF12215">
    <property type="entry name" value="Glyco_hydr_116N"/>
    <property type="match status" value="1"/>
</dbReference>
<evidence type="ECO:0000259" key="1">
    <source>
        <dbReference type="Pfam" id="PF04685"/>
    </source>
</evidence>
<dbReference type="InterPro" id="IPR012341">
    <property type="entry name" value="6hp_glycosidase-like_sf"/>
</dbReference>
<dbReference type="InterPro" id="IPR052566">
    <property type="entry name" value="Non-lysos_glucosylceramidase"/>
</dbReference>
<keyword evidence="4" id="KW-1185">Reference proteome</keyword>
<dbReference type="SUPFAM" id="SSF48208">
    <property type="entry name" value="Six-hairpin glycosidases"/>
    <property type="match status" value="1"/>
</dbReference>
<evidence type="ECO:0000313" key="4">
    <source>
        <dbReference type="Proteomes" id="UP000024332"/>
    </source>
</evidence>
<gene>
    <name evidence="3" type="ORF">CM19_03585</name>
</gene>